<gene>
    <name evidence="1" type="ORF">RN001_011544</name>
</gene>
<feature type="non-terminal residue" evidence="1">
    <location>
        <position position="1"/>
    </location>
</feature>
<sequence length="71" mass="8104">QWTQCLKSETTSIGRLMGFNRVAVSQFFNLLREIQTKYNFSADQIFNADESGVFTVPTKLPKILTPTCLCR</sequence>
<dbReference type="AlphaFoldDB" id="A0AAN7PT36"/>
<feature type="non-terminal residue" evidence="1">
    <location>
        <position position="71"/>
    </location>
</feature>
<protein>
    <submittedName>
        <fullName evidence="1">Uncharacterized protein</fullName>
    </submittedName>
</protein>
<dbReference type="EMBL" id="JARPUR010000005">
    <property type="protein sequence ID" value="KAK4875122.1"/>
    <property type="molecule type" value="Genomic_DNA"/>
</dbReference>
<keyword evidence="2" id="KW-1185">Reference proteome</keyword>
<dbReference type="Proteomes" id="UP001353858">
    <property type="component" value="Unassembled WGS sequence"/>
</dbReference>
<accession>A0AAN7PT36</accession>
<organism evidence="1 2">
    <name type="scientific">Aquatica leii</name>
    <dbReference type="NCBI Taxonomy" id="1421715"/>
    <lineage>
        <taxon>Eukaryota</taxon>
        <taxon>Metazoa</taxon>
        <taxon>Ecdysozoa</taxon>
        <taxon>Arthropoda</taxon>
        <taxon>Hexapoda</taxon>
        <taxon>Insecta</taxon>
        <taxon>Pterygota</taxon>
        <taxon>Neoptera</taxon>
        <taxon>Endopterygota</taxon>
        <taxon>Coleoptera</taxon>
        <taxon>Polyphaga</taxon>
        <taxon>Elateriformia</taxon>
        <taxon>Elateroidea</taxon>
        <taxon>Lampyridae</taxon>
        <taxon>Luciolinae</taxon>
        <taxon>Aquatica</taxon>
    </lineage>
</organism>
<reference evidence="2" key="1">
    <citation type="submission" date="2023-01" db="EMBL/GenBank/DDBJ databases">
        <title>Key to firefly adult light organ development and bioluminescence: homeobox transcription factors regulate luciferase expression and transportation to peroxisome.</title>
        <authorList>
            <person name="Fu X."/>
        </authorList>
    </citation>
    <scope>NUCLEOTIDE SEQUENCE [LARGE SCALE GENOMIC DNA]</scope>
</reference>
<name>A0AAN7PT36_9COLE</name>
<proteinExistence type="predicted"/>
<evidence type="ECO:0000313" key="1">
    <source>
        <dbReference type="EMBL" id="KAK4875122.1"/>
    </source>
</evidence>
<comment type="caution">
    <text evidence="1">The sequence shown here is derived from an EMBL/GenBank/DDBJ whole genome shotgun (WGS) entry which is preliminary data.</text>
</comment>
<evidence type="ECO:0000313" key="2">
    <source>
        <dbReference type="Proteomes" id="UP001353858"/>
    </source>
</evidence>